<dbReference type="GO" id="GO:0005840">
    <property type="term" value="C:ribosome"/>
    <property type="evidence" value="ECO:0007669"/>
    <property type="project" value="UniProtKB-KW"/>
</dbReference>
<evidence type="ECO:0000313" key="1">
    <source>
        <dbReference type="EMBL" id="MBB5436313.1"/>
    </source>
</evidence>
<proteinExistence type="predicted"/>
<accession>A0A7W8VHK5</accession>
<dbReference type="Proteomes" id="UP000572635">
    <property type="component" value="Unassembled WGS sequence"/>
</dbReference>
<dbReference type="RefSeq" id="WP_184399960.1">
    <property type="nucleotide sequence ID" value="NZ_JACHDB010000003.1"/>
</dbReference>
<protein>
    <submittedName>
        <fullName evidence="1">Ribosomal protein S27AE</fullName>
    </submittedName>
</protein>
<reference evidence="1 2" key="1">
    <citation type="submission" date="2020-08" db="EMBL/GenBank/DDBJ databases">
        <title>Sequencing the genomes of 1000 actinobacteria strains.</title>
        <authorList>
            <person name="Klenk H.-P."/>
        </authorList>
    </citation>
    <scope>NUCLEOTIDE SEQUENCE [LARGE SCALE GENOMIC DNA]</scope>
    <source>
        <strain evidence="1 2">DSM 44551</strain>
    </source>
</reference>
<name>A0A7W8VHK5_9ACTN</name>
<gene>
    <name evidence="1" type="ORF">HDA36_006477</name>
</gene>
<comment type="caution">
    <text evidence="1">The sequence shown here is derived from an EMBL/GenBank/DDBJ whole genome shotgun (WGS) entry which is preliminary data.</text>
</comment>
<dbReference type="EMBL" id="JACHDB010000003">
    <property type="protein sequence ID" value="MBB5436313.1"/>
    <property type="molecule type" value="Genomic_DNA"/>
</dbReference>
<dbReference type="AlphaFoldDB" id="A0A7W8VHK5"/>
<keyword evidence="1" id="KW-0687">Ribonucleoprotein</keyword>
<keyword evidence="1" id="KW-0689">Ribosomal protein</keyword>
<sequence>MHITLPAPCWVLTDGGETRHYPSQEAALARRPGSAPVRRGAPCVDLLCPGCGASPSEGDYHYPTVPEAVYEAVCGGWQVRADRARCPRCAPDEAGL</sequence>
<evidence type="ECO:0000313" key="2">
    <source>
        <dbReference type="Proteomes" id="UP000572635"/>
    </source>
</evidence>
<keyword evidence="2" id="KW-1185">Reference proteome</keyword>
<organism evidence="1 2">
    <name type="scientific">Nocardiopsis composta</name>
    <dbReference type="NCBI Taxonomy" id="157465"/>
    <lineage>
        <taxon>Bacteria</taxon>
        <taxon>Bacillati</taxon>
        <taxon>Actinomycetota</taxon>
        <taxon>Actinomycetes</taxon>
        <taxon>Streptosporangiales</taxon>
        <taxon>Nocardiopsidaceae</taxon>
        <taxon>Nocardiopsis</taxon>
    </lineage>
</organism>